<keyword evidence="4" id="KW-1185">Reference proteome</keyword>
<dbReference type="GO" id="GO:0003825">
    <property type="term" value="F:alpha,alpha-trehalose-phosphate synthase (UDP-forming) activity"/>
    <property type="evidence" value="ECO:0007669"/>
    <property type="project" value="TreeGrafter"/>
</dbReference>
<protein>
    <submittedName>
        <fullName evidence="3">Glycosyltransferase family 20 protein</fullName>
    </submittedName>
</protein>
<name>A0A397S8I1_9GLOM</name>
<accession>A0A397S8I1</accession>
<evidence type="ECO:0000313" key="3">
    <source>
        <dbReference type="EMBL" id="RIA80605.1"/>
    </source>
</evidence>
<dbReference type="Pfam" id="PF02358">
    <property type="entry name" value="Trehalose_PPase"/>
    <property type="match status" value="1"/>
</dbReference>
<dbReference type="NCBIfam" id="TIGR00685">
    <property type="entry name" value="T6PP"/>
    <property type="match status" value="1"/>
</dbReference>
<dbReference type="EMBL" id="QKYT01000933">
    <property type="protein sequence ID" value="RIA80605.1"/>
    <property type="molecule type" value="Genomic_DNA"/>
</dbReference>
<dbReference type="PANTHER" id="PTHR10788">
    <property type="entry name" value="TREHALOSE-6-PHOSPHATE SYNTHASE"/>
    <property type="match status" value="1"/>
</dbReference>
<dbReference type="OrthoDB" id="755951at2759"/>
<evidence type="ECO:0000256" key="2">
    <source>
        <dbReference type="ARBA" id="ARBA00006330"/>
    </source>
</evidence>
<dbReference type="STRING" id="658196.A0A397S8I1"/>
<dbReference type="GO" id="GO:0005946">
    <property type="term" value="C:alpha,alpha-trehalose-phosphate synthase complex (UDP-forming)"/>
    <property type="evidence" value="ECO:0007669"/>
    <property type="project" value="TreeGrafter"/>
</dbReference>
<dbReference type="Gene3D" id="3.40.50.2000">
    <property type="entry name" value="Glycogen Phosphorylase B"/>
    <property type="match status" value="2"/>
</dbReference>
<dbReference type="Gene3D" id="3.40.50.1000">
    <property type="entry name" value="HAD superfamily/HAD-like"/>
    <property type="match status" value="1"/>
</dbReference>
<dbReference type="PANTHER" id="PTHR10788:SF123">
    <property type="entry name" value="TREHALOSE-PHOSPHATASE"/>
    <property type="match status" value="1"/>
</dbReference>
<dbReference type="Proteomes" id="UP000265703">
    <property type="component" value="Unassembled WGS sequence"/>
</dbReference>
<dbReference type="InterPro" id="IPR003337">
    <property type="entry name" value="Trehalose_PPase"/>
</dbReference>
<dbReference type="CDD" id="cd01627">
    <property type="entry name" value="HAD_TPP"/>
    <property type="match status" value="1"/>
</dbReference>
<dbReference type="InterPro" id="IPR001830">
    <property type="entry name" value="Glyco_trans_20"/>
</dbReference>
<organism evidence="3 4">
    <name type="scientific">Glomus cerebriforme</name>
    <dbReference type="NCBI Taxonomy" id="658196"/>
    <lineage>
        <taxon>Eukaryota</taxon>
        <taxon>Fungi</taxon>
        <taxon>Fungi incertae sedis</taxon>
        <taxon>Mucoromycota</taxon>
        <taxon>Glomeromycotina</taxon>
        <taxon>Glomeromycetes</taxon>
        <taxon>Glomerales</taxon>
        <taxon>Glomeraceae</taxon>
        <taxon>Glomus</taxon>
    </lineage>
</organism>
<keyword evidence="3" id="KW-0808">Transferase</keyword>
<gene>
    <name evidence="3" type="ORF">C1645_798049</name>
</gene>
<dbReference type="GO" id="GO:0005992">
    <property type="term" value="P:trehalose biosynthetic process"/>
    <property type="evidence" value="ECO:0007669"/>
    <property type="project" value="InterPro"/>
</dbReference>
<reference evidence="3 4" key="1">
    <citation type="submission" date="2018-06" db="EMBL/GenBank/DDBJ databases">
        <title>Comparative genomics reveals the genomic features of Rhizophagus irregularis, R. cerebriforme, R. diaphanum and Gigaspora rosea, and their symbiotic lifestyle signature.</title>
        <authorList>
            <person name="Morin E."/>
            <person name="San Clemente H."/>
            <person name="Chen E.C.H."/>
            <person name="De La Providencia I."/>
            <person name="Hainaut M."/>
            <person name="Kuo A."/>
            <person name="Kohler A."/>
            <person name="Murat C."/>
            <person name="Tang N."/>
            <person name="Roy S."/>
            <person name="Loubradou J."/>
            <person name="Henrissat B."/>
            <person name="Grigoriev I.V."/>
            <person name="Corradi N."/>
            <person name="Roux C."/>
            <person name="Martin F.M."/>
        </authorList>
    </citation>
    <scope>NUCLEOTIDE SEQUENCE [LARGE SCALE GENOMIC DNA]</scope>
    <source>
        <strain evidence="3 4">DAOM 227022</strain>
    </source>
</reference>
<dbReference type="Pfam" id="PF00982">
    <property type="entry name" value="Glyco_transf_20"/>
    <property type="match status" value="1"/>
</dbReference>
<dbReference type="NCBIfam" id="NF011071">
    <property type="entry name" value="PRK14501.1"/>
    <property type="match status" value="1"/>
</dbReference>
<dbReference type="InterPro" id="IPR006379">
    <property type="entry name" value="HAD-SF_hydro_IIB"/>
</dbReference>
<comment type="similarity">
    <text evidence="1">In the N-terminal section; belongs to the glycosyltransferase 20 family.</text>
</comment>
<evidence type="ECO:0000313" key="4">
    <source>
        <dbReference type="Proteomes" id="UP000265703"/>
    </source>
</evidence>
<dbReference type="FunFam" id="3.40.50.2000:FF:000036">
    <property type="entry name" value="Alpha,alpha-trehalose-phosphate synthase subunit Tps2"/>
    <property type="match status" value="1"/>
</dbReference>
<proteinExistence type="inferred from homology"/>
<dbReference type="NCBIfam" id="TIGR01484">
    <property type="entry name" value="HAD-SF-IIB"/>
    <property type="match status" value="1"/>
</dbReference>
<dbReference type="InterPro" id="IPR023214">
    <property type="entry name" value="HAD_sf"/>
</dbReference>
<dbReference type="SUPFAM" id="SSF53756">
    <property type="entry name" value="UDP-Glycosyltransferase/glycogen phosphorylase"/>
    <property type="match status" value="1"/>
</dbReference>
<dbReference type="SUPFAM" id="SSF56784">
    <property type="entry name" value="HAD-like"/>
    <property type="match status" value="1"/>
</dbReference>
<evidence type="ECO:0000256" key="1">
    <source>
        <dbReference type="ARBA" id="ARBA00005409"/>
    </source>
</evidence>
<dbReference type="AlphaFoldDB" id="A0A397S8I1"/>
<sequence>MIPYTPVLESVTRNPSKSYNWKLGPRRGHSALYSGLRSLNSNWDNHYVGYIGTILDTEENPVEYSNYSEELRQSLREYLIKENVSPVFLEDSDHHGHYDGYCKNVLWPLFHYILWDNVTDGRKEKMYWEQYVKVNQIFTDIIVDIYKLGDLVWIHDYHLLLVPQMLREKLPDAVIGLFIHAPFPSSEIFRCLPKRKEILNGMLGANQIGFQTYSYSRHFISNCTRVLGYESTPSGVDSKGSIISIGTFPIGIDAERVEAQRKHPDVAPKMATIKEMYTDKKIIVGRDKLDSVKGVIQKLHSFEKFLEEYPEWRGKVVLIQVTSPAQSESQKLELKVSELIAHINGTYGSLEFTPVHHYHNHIGQDEYFALLSVADIGLITSVRDGMNTTSLEYIMCQQENHGPLILSEFTGMAGSLGAAIMVNPWDYSGVAKAINDALILPAEEKKAKQMQLYKHVTIHTAQFWANSFVKELIESLSNNDQSSITPHLDTDQLQQKYKSSKKRLLLFDYDGTLTPIVKIPSAAAPPPHMLEALEGLADDPNNAVWVVSGRDLNALDNWLGSIKRLGFSAEHGSFLKNPESDKWINLTEDIDMSWKNDVLEIFTYYTERTQGSFIEHKRSSITWHYRQADPEYGAFQAKECQNHLEGAILPKLPVEILLGKKNLEVRPTTINKGEIVKRLLISHPDVDFVFCAGDDRTDEDMFRALRRSELSSDSYFCTTIGASNKKTLAGWHVNSPEELIQAMHKMVEAGRMN</sequence>
<dbReference type="CDD" id="cd03788">
    <property type="entry name" value="GT20_TPS"/>
    <property type="match status" value="1"/>
</dbReference>
<comment type="similarity">
    <text evidence="2">In the C-terminal section; belongs to the trehalose phosphatase family.</text>
</comment>
<dbReference type="Gene3D" id="3.30.70.1020">
    <property type="entry name" value="Trehalose-6-phosphate phosphatase related protein, domain 2"/>
    <property type="match status" value="1"/>
</dbReference>
<dbReference type="InterPro" id="IPR036412">
    <property type="entry name" value="HAD-like_sf"/>
</dbReference>
<comment type="caution">
    <text evidence="3">The sequence shown here is derived from an EMBL/GenBank/DDBJ whole genome shotgun (WGS) entry which is preliminary data.</text>
</comment>
<dbReference type="FunFam" id="3.30.70.1020:FF:000002">
    <property type="entry name" value="Trehalose-6-phosphate synthase 2"/>
    <property type="match status" value="1"/>
</dbReference>
<dbReference type="GO" id="GO:0004805">
    <property type="term" value="F:trehalose-phosphatase activity"/>
    <property type="evidence" value="ECO:0007669"/>
    <property type="project" value="TreeGrafter"/>
</dbReference>
<dbReference type="GO" id="GO:0005829">
    <property type="term" value="C:cytosol"/>
    <property type="evidence" value="ECO:0007669"/>
    <property type="project" value="TreeGrafter"/>
</dbReference>